<evidence type="ECO:0000256" key="1">
    <source>
        <dbReference type="SAM" id="SignalP"/>
    </source>
</evidence>
<evidence type="ECO:0000313" key="2">
    <source>
        <dbReference type="EMBL" id="KAF6027274.1"/>
    </source>
</evidence>
<dbReference type="Proteomes" id="UP000593567">
    <property type="component" value="Unassembled WGS sequence"/>
</dbReference>
<accession>A0A7J7JNT7</accession>
<sequence length="66" mass="7314">MGKRVLIFMILLHVGCSSAKTDPERDSCQPGATQPVTRTNTTAYVKSLRDEMRAADIFCSDSSYSR</sequence>
<gene>
    <name evidence="2" type="ORF">EB796_014423</name>
</gene>
<feature type="signal peptide" evidence="1">
    <location>
        <begin position="1"/>
        <end position="19"/>
    </location>
</feature>
<keyword evidence="1" id="KW-0732">Signal</keyword>
<organism evidence="2 3">
    <name type="scientific">Bugula neritina</name>
    <name type="common">Brown bryozoan</name>
    <name type="synonym">Sertularia neritina</name>
    <dbReference type="NCBI Taxonomy" id="10212"/>
    <lineage>
        <taxon>Eukaryota</taxon>
        <taxon>Metazoa</taxon>
        <taxon>Spiralia</taxon>
        <taxon>Lophotrochozoa</taxon>
        <taxon>Bryozoa</taxon>
        <taxon>Gymnolaemata</taxon>
        <taxon>Cheilostomatida</taxon>
        <taxon>Flustrina</taxon>
        <taxon>Buguloidea</taxon>
        <taxon>Bugulidae</taxon>
        <taxon>Bugula</taxon>
    </lineage>
</organism>
<comment type="caution">
    <text evidence="2">The sequence shown here is derived from an EMBL/GenBank/DDBJ whole genome shotgun (WGS) entry which is preliminary data.</text>
</comment>
<reference evidence="2" key="1">
    <citation type="submission" date="2020-06" db="EMBL/GenBank/DDBJ databases">
        <title>Draft genome of Bugula neritina, a colonial animal packing powerful symbionts and potential medicines.</title>
        <authorList>
            <person name="Rayko M."/>
        </authorList>
    </citation>
    <scope>NUCLEOTIDE SEQUENCE [LARGE SCALE GENOMIC DNA]</scope>
    <source>
        <strain evidence="2">Kwan_BN1</strain>
    </source>
</reference>
<name>A0A7J7JNT7_BUGNE</name>
<proteinExistence type="predicted"/>
<dbReference type="AlphaFoldDB" id="A0A7J7JNT7"/>
<protein>
    <submittedName>
        <fullName evidence="2">Uncharacterized protein</fullName>
    </submittedName>
</protein>
<evidence type="ECO:0000313" key="3">
    <source>
        <dbReference type="Proteomes" id="UP000593567"/>
    </source>
</evidence>
<keyword evidence="3" id="KW-1185">Reference proteome</keyword>
<feature type="chain" id="PRO_5029791408" evidence="1">
    <location>
        <begin position="20"/>
        <end position="66"/>
    </location>
</feature>
<dbReference type="EMBL" id="VXIV02002113">
    <property type="protein sequence ID" value="KAF6027274.1"/>
    <property type="molecule type" value="Genomic_DNA"/>
</dbReference>